<dbReference type="PANTHER" id="PTHR11771">
    <property type="entry name" value="LIPOXYGENASE"/>
    <property type="match status" value="1"/>
</dbReference>
<feature type="non-terminal residue" evidence="13">
    <location>
        <position position="1"/>
    </location>
</feature>
<dbReference type="PRINTS" id="PR00468">
    <property type="entry name" value="PLTLPOXGNASE"/>
</dbReference>
<dbReference type="Gene3D" id="4.10.372.10">
    <property type="entry name" value="Lipoxygenase-1, Domain 3"/>
    <property type="match status" value="1"/>
</dbReference>
<evidence type="ECO:0000259" key="12">
    <source>
        <dbReference type="PROSITE" id="PS51393"/>
    </source>
</evidence>
<dbReference type="InterPro" id="IPR001024">
    <property type="entry name" value="PLAT/LH2_dom"/>
</dbReference>
<evidence type="ECO:0000256" key="1">
    <source>
        <dbReference type="ARBA" id="ARBA00009419"/>
    </source>
</evidence>
<evidence type="ECO:0000256" key="8">
    <source>
        <dbReference type="ARBA" id="ARBA00023098"/>
    </source>
</evidence>
<dbReference type="InterPro" id="IPR013819">
    <property type="entry name" value="LipOase_C"/>
</dbReference>
<evidence type="ECO:0000256" key="3">
    <source>
        <dbReference type="ARBA" id="ARBA00022723"/>
    </source>
</evidence>
<keyword evidence="7" id="KW-0560">Oxidoreductase</keyword>
<keyword evidence="9" id="KW-0275">Fatty acid biosynthesis</keyword>
<organism evidence="13 14">
    <name type="scientific">Glycine soja</name>
    <name type="common">Wild soybean</name>
    <dbReference type="NCBI Taxonomy" id="3848"/>
    <lineage>
        <taxon>Eukaryota</taxon>
        <taxon>Viridiplantae</taxon>
        <taxon>Streptophyta</taxon>
        <taxon>Embryophyta</taxon>
        <taxon>Tracheophyta</taxon>
        <taxon>Spermatophyta</taxon>
        <taxon>Magnoliopsida</taxon>
        <taxon>eudicotyledons</taxon>
        <taxon>Gunneridae</taxon>
        <taxon>Pentapetalae</taxon>
        <taxon>rosids</taxon>
        <taxon>fabids</taxon>
        <taxon>Fabales</taxon>
        <taxon>Fabaceae</taxon>
        <taxon>Papilionoideae</taxon>
        <taxon>50 kb inversion clade</taxon>
        <taxon>NPAAA clade</taxon>
        <taxon>indigoferoid/millettioid clade</taxon>
        <taxon>Phaseoleae</taxon>
        <taxon>Glycine</taxon>
        <taxon>Glycine subgen. Soja</taxon>
    </lineage>
</organism>
<dbReference type="Gene3D" id="2.60.60.20">
    <property type="entry name" value="PLAT/LH2 domain"/>
    <property type="match status" value="1"/>
</dbReference>
<evidence type="ECO:0000313" key="14">
    <source>
        <dbReference type="Proteomes" id="UP000289340"/>
    </source>
</evidence>
<evidence type="ECO:0000256" key="5">
    <source>
        <dbReference type="ARBA" id="ARBA00022832"/>
    </source>
</evidence>
<protein>
    <submittedName>
        <fullName evidence="13">Linoleate 9S-lipoxygenase</fullName>
    </submittedName>
</protein>
<keyword evidence="3" id="KW-0479">Metal-binding</keyword>
<dbReference type="InterPro" id="IPR036392">
    <property type="entry name" value="PLAT/LH2_dom_sf"/>
</dbReference>
<dbReference type="GO" id="GO:0034440">
    <property type="term" value="P:lipid oxidation"/>
    <property type="evidence" value="ECO:0007669"/>
    <property type="project" value="InterPro"/>
</dbReference>
<feature type="domain" description="Lipoxygenase" evidence="12">
    <location>
        <begin position="124"/>
        <end position="386"/>
    </location>
</feature>
<comment type="caution">
    <text evidence="10">Lacks conserved residue(s) required for the propagation of feature annotation.</text>
</comment>
<reference evidence="13 14" key="1">
    <citation type="submission" date="2018-09" db="EMBL/GenBank/DDBJ databases">
        <title>A high-quality reference genome of wild soybean provides a powerful tool to mine soybean genomes.</title>
        <authorList>
            <person name="Xie M."/>
            <person name="Chung C.Y.L."/>
            <person name="Li M.-W."/>
            <person name="Wong F.-L."/>
            <person name="Chan T.-F."/>
            <person name="Lam H.-M."/>
        </authorList>
    </citation>
    <scope>NUCLEOTIDE SEQUENCE [LARGE SCALE GENOMIC DNA]</scope>
    <source>
        <strain evidence="14">cv. W05</strain>
        <tissue evidence="13">Hypocotyl of etiolated seedlings</tissue>
    </source>
</reference>
<dbReference type="Pfam" id="PF00305">
    <property type="entry name" value="Lipoxygenase"/>
    <property type="match status" value="1"/>
</dbReference>
<accession>A0A445JQH7</accession>
<dbReference type="InterPro" id="IPR036226">
    <property type="entry name" value="LipOase_C_sf"/>
</dbReference>
<feature type="domain" description="PLAT" evidence="11">
    <location>
        <begin position="1"/>
        <end position="121"/>
    </location>
</feature>
<name>A0A445JQH7_GLYSO</name>
<evidence type="ECO:0000256" key="7">
    <source>
        <dbReference type="ARBA" id="ARBA00023002"/>
    </source>
</evidence>
<dbReference type="GO" id="GO:0016702">
    <property type="term" value="F:oxidoreductase activity, acting on single donors with incorporation of molecular oxygen, incorporation of two atoms of oxygen"/>
    <property type="evidence" value="ECO:0007669"/>
    <property type="project" value="InterPro"/>
</dbReference>
<dbReference type="GO" id="GO:0031408">
    <property type="term" value="P:oxylipin biosynthetic process"/>
    <property type="evidence" value="ECO:0007669"/>
    <property type="project" value="UniProtKB-KW"/>
</dbReference>
<keyword evidence="2" id="KW-0444">Lipid biosynthesis</keyword>
<gene>
    <name evidence="13" type="ORF">D0Y65_016512</name>
</gene>
<dbReference type="PROSITE" id="PS50095">
    <property type="entry name" value="PLAT"/>
    <property type="match status" value="1"/>
</dbReference>
<evidence type="ECO:0000256" key="2">
    <source>
        <dbReference type="ARBA" id="ARBA00022516"/>
    </source>
</evidence>
<comment type="similarity">
    <text evidence="1">Belongs to the lipoxygenase family.</text>
</comment>
<dbReference type="SUPFAM" id="SSF49723">
    <property type="entry name" value="Lipase/lipooxygenase domain (PLAT/LH2 domain)"/>
    <property type="match status" value="1"/>
</dbReference>
<dbReference type="Gene3D" id="1.20.245.10">
    <property type="entry name" value="Lipoxygenase-1, Domain 5"/>
    <property type="match status" value="1"/>
</dbReference>
<dbReference type="InterPro" id="IPR000907">
    <property type="entry name" value="LipOase"/>
</dbReference>
<keyword evidence="4" id="KW-0925">Oxylipin biosynthesis</keyword>
<dbReference type="SMART" id="SM00308">
    <property type="entry name" value="LH2"/>
    <property type="match status" value="1"/>
</dbReference>
<evidence type="ECO:0000256" key="4">
    <source>
        <dbReference type="ARBA" id="ARBA00022767"/>
    </source>
</evidence>
<dbReference type="PROSITE" id="PS51393">
    <property type="entry name" value="LIPOXYGENASE_3"/>
    <property type="match status" value="2"/>
</dbReference>
<keyword evidence="6" id="KW-0223">Dioxygenase</keyword>
<comment type="caution">
    <text evidence="13">The sequence shown here is derived from an EMBL/GenBank/DDBJ whole genome shotgun (WGS) entry which is preliminary data.</text>
</comment>
<dbReference type="AlphaFoldDB" id="A0A445JQH7"/>
<evidence type="ECO:0000313" key="13">
    <source>
        <dbReference type="EMBL" id="RZC00718.1"/>
    </source>
</evidence>
<keyword evidence="14" id="KW-1185">Reference proteome</keyword>
<dbReference type="EMBL" id="QZWG01000007">
    <property type="protein sequence ID" value="RZC00718.1"/>
    <property type="molecule type" value="Genomic_DNA"/>
</dbReference>
<dbReference type="SUPFAM" id="SSF48484">
    <property type="entry name" value="Lipoxigenase"/>
    <property type="match status" value="2"/>
</dbReference>
<evidence type="ECO:0000256" key="10">
    <source>
        <dbReference type="PROSITE-ProRule" id="PRU00152"/>
    </source>
</evidence>
<dbReference type="Pfam" id="PF01477">
    <property type="entry name" value="PLAT"/>
    <property type="match status" value="1"/>
</dbReference>
<feature type="domain" description="Lipoxygenase" evidence="12">
    <location>
        <begin position="387"/>
        <end position="513"/>
    </location>
</feature>
<keyword evidence="5" id="KW-0276">Fatty acid metabolism</keyword>
<evidence type="ECO:0000256" key="6">
    <source>
        <dbReference type="ARBA" id="ARBA00022964"/>
    </source>
</evidence>
<dbReference type="InterPro" id="IPR001246">
    <property type="entry name" value="LipOase_plant"/>
</dbReference>
<evidence type="ECO:0000259" key="11">
    <source>
        <dbReference type="PROSITE" id="PS50095"/>
    </source>
</evidence>
<dbReference type="Gene3D" id="4.10.375.10">
    <property type="entry name" value="Lipoxygenase-1, Domain 2"/>
    <property type="match status" value="1"/>
</dbReference>
<keyword evidence="8" id="KW-0443">Lipid metabolism</keyword>
<dbReference type="InterPro" id="IPR027433">
    <property type="entry name" value="Lipoxygenase_dom_3"/>
</dbReference>
<dbReference type="GO" id="GO:0046872">
    <property type="term" value="F:metal ion binding"/>
    <property type="evidence" value="ECO:0007669"/>
    <property type="project" value="UniProtKB-KW"/>
</dbReference>
<dbReference type="Proteomes" id="UP000289340">
    <property type="component" value="Chromosome 7"/>
</dbReference>
<evidence type="ECO:0000256" key="9">
    <source>
        <dbReference type="ARBA" id="ARBA00023160"/>
    </source>
</evidence>
<dbReference type="GO" id="GO:0006633">
    <property type="term" value="P:fatty acid biosynthetic process"/>
    <property type="evidence" value="ECO:0007669"/>
    <property type="project" value="UniProtKB-KW"/>
</dbReference>
<sequence>QLVLNMVRKKMHFSHNDARILDDLRSAGSGKGKVGKQTFLEGLVTSLPTLGAGQSAFNVHFEWDSDMGIPGAFYIENFKQVEFFLVSLTLEDIPNHGSIHFLCNSWVYNSKKYKSGRIFFANKTYLPSEKPGPLVKYREEELKTLRGDGTGERKEHERIYDYDVYNDLGDPDSNARLARPVLGGSTTLPYPRRGRTGRKKSRKVTFVYLPRDESFGHLKSSDFLVYILKSASQNVIPQLQSALSLQFNQPEFNSFYDVRGLYDGGIKLPTNTLSQLSPIPLFKELFRTDGEQALKFPTPKVIQVEQSAWMTDEEFAREMTAGVNPHIIKRLQLITLPRCKLNLLLEFPPKSKLDSQLYGDNTSTITKQHLEPNFGGLTVEQHVKRGVAVEDPASPHGLRLLIKDYPYAADGLEIWAAIKSWVQEYVSFYYKSDAAVAQDAELQAFWKELVEVGHGDKKNEPWRGKMKTRQELIDSCTILIWTASALHAAVNFGQYPYGGYILNRPTLSRRFMP</sequence>
<proteinExistence type="inferred from homology"/>